<protein>
    <submittedName>
        <fullName evidence="2">DUF2497 domain-containing protein</fullName>
    </submittedName>
</protein>
<proteinExistence type="predicted"/>
<feature type="compositionally biased region" description="Low complexity" evidence="1">
    <location>
        <begin position="33"/>
        <end position="45"/>
    </location>
</feature>
<evidence type="ECO:0000313" key="2">
    <source>
        <dbReference type="EMBL" id="QGM92541.1"/>
    </source>
</evidence>
<dbReference type="EMBL" id="CP044328">
    <property type="protein sequence ID" value="QGM92541.1"/>
    <property type="molecule type" value="Genomic_DNA"/>
</dbReference>
<evidence type="ECO:0000256" key="1">
    <source>
        <dbReference type="SAM" id="MobiDB-lite"/>
    </source>
</evidence>
<reference evidence="3" key="1">
    <citation type="submission" date="2019-09" db="EMBL/GenBank/DDBJ databases">
        <title>Isolation and complete genome sequencing of Methylocystis species.</title>
        <authorList>
            <person name="Rumah B.L."/>
            <person name="Stead C.E."/>
            <person name="Stevens B.C."/>
            <person name="Minton N.P."/>
            <person name="Grosse-Honebrink A."/>
            <person name="Zhang Y."/>
        </authorList>
    </citation>
    <scope>NUCLEOTIDE SEQUENCE [LARGE SCALE GENOMIC DNA]</scope>
    <source>
        <strain evidence="3">BRCS1</strain>
    </source>
</reference>
<gene>
    <name evidence="2" type="ORF">F7D13_00020</name>
</gene>
<feature type="region of interest" description="Disordered" evidence="1">
    <location>
        <begin position="95"/>
        <end position="116"/>
    </location>
</feature>
<name>A0ABX6EF06_9HYPH</name>
<dbReference type="Proteomes" id="UP000424673">
    <property type="component" value="Chromosome"/>
</dbReference>
<evidence type="ECO:0000313" key="3">
    <source>
        <dbReference type="Proteomes" id="UP000424673"/>
    </source>
</evidence>
<keyword evidence="3" id="KW-1185">Reference proteome</keyword>
<sequence>MEFVRTELIRGFRAVRDPIHPHARPFPAKRQNSMSAANASAPSHSLQDEARANEPSMEEILASIRRIIADDDSLPEARRDDRRRARDIDAARSAYPAPVLERREDEPPLSLDDESRDGIEEAGEVRLVYVAGEAAGQETGAELSEGQESSEIERVAEHEEAGREISDVAPVVERALLSDESAATVASQFQALAAGVAFSESDILDRCAKELLQPMMQQWLEANLPSLVEQLVRAEIERIAGPANRLAASARKPSQP</sequence>
<dbReference type="InterPro" id="IPR019632">
    <property type="entry name" value="DUF2497"/>
</dbReference>
<accession>A0ABX6EF06</accession>
<organism evidence="2 3">
    <name type="scientific">Methylocystis rosea</name>
    <dbReference type="NCBI Taxonomy" id="173366"/>
    <lineage>
        <taxon>Bacteria</taxon>
        <taxon>Pseudomonadati</taxon>
        <taxon>Pseudomonadota</taxon>
        <taxon>Alphaproteobacteria</taxon>
        <taxon>Hyphomicrobiales</taxon>
        <taxon>Methylocystaceae</taxon>
        <taxon>Methylocystis</taxon>
    </lineage>
</organism>
<feature type="region of interest" description="Disordered" evidence="1">
    <location>
        <begin position="19"/>
        <end position="57"/>
    </location>
</feature>
<reference evidence="2 3" key="2">
    <citation type="journal article" date="2021" name="AMB Express">
        <title>Isolation and characterisation of Methylocystis spp. for poly-3-hydroxybutyrate production using waste methane feedstocks.</title>
        <authorList>
            <person name="Rumah B.L."/>
            <person name="Stead C.E."/>
            <person name="Claxton Stevens B.H."/>
            <person name="Minton N.P."/>
            <person name="Grosse-Honebrink A."/>
            <person name="Zhang Y."/>
        </authorList>
    </citation>
    <scope>NUCLEOTIDE SEQUENCE [LARGE SCALE GENOMIC DNA]</scope>
    <source>
        <strain evidence="2 3">BRCS1</strain>
    </source>
</reference>
<dbReference type="Pfam" id="PF10691">
    <property type="entry name" value="DUF2497"/>
    <property type="match status" value="1"/>
</dbReference>